<evidence type="ECO:0000256" key="6">
    <source>
        <dbReference type="SAM" id="Phobius"/>
    </source>
</evidence>
<accession>A0A2S6N123</accession>
<feature type="transmembrane region" description="Helical" evidence="6">
    <location>
        <begin position="358"/>
        <end position="378"/>
    </location>
</feature>
<dbReference type="PANTHER" id="PTHR30250:SF11">
    <property type="entry name" value="O-ANTIGEN TRANSPORTER-RELATED"/>
    <property type="match status" value="1"/>
</dbReference>
<dbReference type="OrthoDB" id="5906224at2"/>
<feature type="transmembrane region" description="Helical" evidence="6">
    <location>
        <begin position="146"/>
        <end position="164"/>
    </location>
</feature>
<name>A0A2S6N123_RHOGL</name>
<organism evidence="7 8">
    <name type="scientific">Rhodopila globiformis</name>
    <name type="common">Rhodopseudomonas globiformis</name>
    <dbReference type="NCBI Taxonomy" id="1071"/>
    <lineage>
        <taxon>Bacteria</taxon>
        <taxon>Pseudomonadati</taxon>
        <taxon>Pseudomonadota</taxon>
        <taxon>Alphaproteobacteria</taxon>
        <taxon>Acetobacterales</taxon>
        <taxon>Acetobacteraceae</taxon>
        <taxon>Rhodopila</taxon>
    </lineage>
</organism>
<feature type="transmembrane region" description="Helical" evidence="6">
    <location>
        <begin position="5"/>
        <end position="26"/>
    </location>
</feature>
<dbReference type="Proteomes" id="UP000239724">
    <property type="component" value="Unassembled WGS sequence"/>
</dbReference>
<keyword evidence="5 6" id="KW-0472">Membrane</keyword>
<comment type="subcellular location">
    <subcellularLocation>
        <location evidence="1">Cell membrane</location>
        <topology evidence="1">Multi-pass membrane protein</topology>
    </subcellularLocation>
</comment>
<evidence type="ECO:0000256" key="2">
    <source>
        <dbReference type="ARBA" id="ARBA00022475"/>
    </source>
</evidence>
<feature type="transmembrane region" description="Helical" evidence="6">
    <location>
        <begin position="441"/>
        <end position="462"/>
    </location>
</feature>
<evidence type="ECO:0000313" key="7">
    <source>
        <dbReference type="EMBL" id="PPQ28327.1"/>
    </source>
</evidence>
<evidence type="ECO:0000256" key="3">
    <source>
        <dbReference type="ARBA" id="ARBA00022692"/>
    </source>
</evidence>
<feature type="transmembrane region" description="Helical" evidence="6">
    <location>
        <begin position="231"/>
        <end position="252"/>
    </location>
</feature>
<feature type="transmembrane region" description="Helical" evidence="6">
    <location>
        <begin position="170"/>
        <end position="187"/>
    </location>
</feature>
<feature type="transmembrane region" description="Helical" evidence="6">
    <location>
        <begin position="417"/>
        <end position="435"/>
    </location>
</feature>
<dbReference type="RefSeq" id="WP_104521504.1">
    <property type="nucleotide sequence ID" value="NZ_NHRY01000245.1"/>
</dbReference>
<feature type="transmembrane region" description="Helical" evidence="6">
    <location>
        <begin position="81"/>
        <end position="102"/>
    </location>
</feature>
<dbReference type="EMBL" id="NHRY01000245">
    <property type="protein sequence ID" value="PPQ28327.1"/>
    <property type="molecule type" value="Genomic_DNA"/>
</dbReference>
<reference evidence="7 8" key="1">
    <citation type="journal article" date="2018" name="Arch. Microbiol.">
        <title>New insights into the metabolic potential of the phototrophic purple bacterium Rhodopila globiformis DSM 161(T) from its draft genome sequence and evidence for a vanadium-dependent nitrogenase.</title>
        <authorList>
            <person name="Imhoff J.F."/>
            <person name="Rahn T."/>
            <person name="Kunzel S."/>
            <person name="Neulinger S.C."/>
        </authorList>
    </citation>
    <scope>NUCLEOTIDE SEQUENCE [LARGE SCALE GENOMIC DNA]</scope>
    <source>
        <strain evidence="7 8">DSM 161</strain>
    </source>
</reference>
<keyword evidence="2" id="KW-1003">Cell membrane</keyword>
<protein>
    <submittedName>
        <fullName evidence="7">Uncharacterized protein</fullName>
    </submittedName>
</protein>
<keyword evidence="8" id="KW-1185">Reference proteome</keyword>
<feature type="transmembrane region" description="Helical" evidence="6">
    <location>
        <begin position="208"/>
        <end position="225"/>
    </location>
</feature>
<keyword evidence="4 6" id="KW-1133">Transmembrane helix</keyword>
<dbReference type="AlphaFoldDB" id="A0A2S6N123"/>
<dbReference type="GO" id="GO:0005886">
    <property type="term" value="C:plasma membrane"/>
    <property type="evidence" value="ECO:0007669"/>
    <property type="project" value="UniProtKB-SubCell"/>
</dbReference>
<dbReference type="PANTHER" id="PTHR30250">
    <property type="entry name" value="PST FAMILY PREDICTED COLANIC ACID TRANSPORTER"/>
    <property type="match status" value="1"/>
</dbReference>
<feature type="transmembrane region" description="Helical" evidence="6">
    <location>
        <begin position="292"/>
        <end position="314"/>
    </location>
</feature>
<gene>
    <name evidence="7" type="ORF">CCS01_24810</name>
</gene>
<feature type="transmembrane region" description="Helical" evidence="6">
    <location>
        <begin position="38"/>
        <end position="60"/>
    </location>
</feature>
<evidence type="ECO:0000256" key="5">
    <source>
        <dbReference type="ARBA" id="ARBA00023136"/>
    </source>
</evidence>
<evidence type="ECO:0000313" key="8">
    <source>
        <dbReference type="Proteomes" id="UP000239724"/>
    </source>
</evidence>
<dbReference type="Pfam" id="PF01943">
    <property type="entry name" value="Polysacc_synt"/>
    <property type="match status" value="1"/>
</dbReference>
<dbReference type="InterPro" id="IPR002797">
    <property type="entry name" value="Polysacc_synth"/>
</dbReference>
<sequence>MYRQILGYIPANVIPAIVAVLMIFAYTRLLSPAGFGTYSYIFSAALVLQGSLFYALPVAVMRFFPGAALARREGGLLKEAYILFYALAAAVTAPAIGAMLLVDLPAQYRLAAILALPMMLFRSLVQLNQSVNRSANWMRRYNTIECVHAILGFGLGLLALFLLGRGADSIILGLLIAAILCSLADIRRVASPFQPGAVPLDRTELGKLLAYAAPLVAVAATGTILQNSDRFLLGSLGGAEALGIFAVAYSLVERPTTVICTSITTATFPYVVQVLEHQGQEAARLQVGRNGVALLAVTLPTCVGLALTSDYVAASLVGPAFRAGVAALLPIMCHTALARGLRAHFVDHGYHLSGNPLAMLWTYVPAMILNIALDLILIPRYGMFGAAWTALLCQWLTVVSGWILVRRLFPVWLPLGQAIRCVLAVVPMGVGLVLVRFPLGWSGLFAAVALGAGLYVASALALDVGEVRSLALQWLRRRMRQKQPVPGE</sequence>
<dbReference type="InterPro" id="IPR050833">
    <property type="entry name" value="Poly_Biosynth_Transport"/>
</dbReference>
<proteinExistence type="predicted"/>
<feature type="transmembrane region" description="Helical" evidence="6">
    <location>
        <begin position="108"/>
        <end position="125"/>
    </location>
</feature>
<keyword evidence="3 6" id="KW-0812">Transmembrane</keyword>
<feature type="transmembrane region" description="Helical" evidence="6">
    <location>
        <begin position="384"/>
        <end position="405"/>
    </location>
</feature>
<evidence type="ECO:0000256" key="4">
    <source>
        <dbReference type="ARBA" id="ARBA00022989"/>
    </source>
</evidence>
<comment type="caution">
    <text evidence="7">The sequence shown here is derived from an EMBL/GenBank/DDBJ whole genome shotgun (WGS) entry which is preliminary data.</text>
</comment>
<evidence type="ECO:0000256" key="1">
    <source>
        <dbReference type="ARBA" id="ARBA00004651"/>
    </source>
</evidence>